<dbReference type="AlphaFoldDB" id="A0A7G6WYS8"/>
<dbReference type="InterPro" id="IPR010359">
    <property type="entry name" value="IrrE_HExxH"/>
</dbReference>
<feature type="domain" description="IrrE N-terminal-like" evidence="2">
    <location>
        <begin position="62"/>
        <end position="133"/>
    </location>
</feature>
<dbReference type="RefSeq" id="WP_185448427.1">
    <property type="nucleotide sequence ID" value="NZ_CP043661.1"/>
</dbReference>
<dbReference type="Pfam" id="PF06114">
    <property type="entry name" value="Peptidase_M78"/>
    <property type="match status" value="1"/>
</dbReference>
<evidence type="ECO:0000256" key="1">
    <source>
        <dbReference type="SAM" id="MobiDB-lite"/>
    </source>
</evidence>
<protein>
    <submittedName>
        <fullName evidence="3">ImmA/IrrE family metallo-endopeptidase</fullName>
    </submittedName>
</protein>
<dbReference type="PANTHER" id="PTHR43236:SF1">
    <property type="entry name" value="BLL7220 PROTEIN"/>
    <property type="match status" value="1"/>
</dbReference>
<dbReference type="Proteomes" id="UP000515563">
    <property type="component" value="Chromosome"/>
</dbReference>
<evidence type="ECO:0000313" key="3">
    <source>
        <dbReference type="EMBL" id="QNE19143.1"/>
    </source>
</evidence>
<dbReference type="InterPro" id="IPR052345">
    <property type="entry name" value="Rad_response_metalloprotease"/>
</dbReference>
<organism evidence="3 4">
    <name type="scientific">Kribbella qitaiheensis</name>
    <dbReference type="NCBI Taxonomy" id="1544730"/>
    <lineage>
        <taxon>Bacteria</taxon>
        <taxon>Bacillati</taxon>
        <taxon>Actinomycetota</taxon>
        <taxon>Actinomycetes</taxon>
        <taxon>Propionibacteriales</taxon>
        <taxon>Kribbellaceae</taxon>
        <taxon>Kribbella</taxon>
    </lineage>
</organism>
<dbReference type="EMBL" id="CP043661">
    <property type="protein sequence ID" value="QNE19143.1"/>
    <property type="molecule type" value="Genomic_DNA"/>
</dbReference>
<dbReference type="PANTHER" id="PTHR43236">
    <property type="entry name" value="ANTITOXIN HIGA1"/>
    <property type="match status" value="1"/>
</dbReference>
<feature type="compositionally biased region" description="Acidic residues" evidence="1">
    <location>
        <begin position="278"/>
        <end position="287"/>
    </location>
</feature>
<proteinExistence type="predicted"/>
<dbReference type="KEGG" id="kqi:F1D05_16015"/>
<sequence>MNAENQGRARAEAFRKEHKLGHVPLPDLVSLIELTQHVDVAVLDAEPAEHGMTVRDPARDVVMVAVATTRKPVRQRSTLAHELGHVLFGDFAPPKTGGWDSRSPEEIRADAFARHLLVPVAGIEAVLADRVVGGSREGERPDREKVALPELSMIVQRFKASPVLVAIQLHEGGLISAARKKEWMALSTPTLASRFGWTDLYQGWQQESDTRRAPQRLLSRAIQGYVANVVSLAAVARLRGLPVEQVATEFELAGIVPDPIEPVTAPIKPADSRRPDTDFSDLDALDELTDRRGVAGHDSGTHRE</sequence>
<reference evidence="3 4" key="2">
    <citation type="journal article" date="2020" name="Microbiol. Resour. Announc.">
        <title>Antarctic desert soil bacteria exhibit high novel natural product potential, evaluated through long-read genome sequencing and comparative genomics.</title>
        <authorList>
            <person name="Benaud N."/>
            <person name="Edwards R.J."/>
            <person name="Amos T.G."/>
            <person name="D'Agostino P.M."/>
            <person name="Gutierrez-Chavez C."/>
            <person name="Montgomery K."/>
            <person name="Nicetic I."/>
            <person name="Ferrari B.C."/>
        </authorList>
    </citation>
    <scope>NUCLEOTIDE SEQUENCE [LARGE SCALE GENOMIC DNA]</scope>
    <source>
        <strain evidence="3 4">SPB151</strain>
    </source>
</reference>
<gene>
    <name evidence="3" type="ORF">F1D05_16015</name>
</gene>
<keyword evidence="4" id="KW-1185">Reference proteome</keyword>
<evidence type="ECO:0000259" key="2">
    <source>
        <dbReference type="Pfam" id="PF06114"/>
    </source>
</evidence>
<feature type="compositionally biased region" description="Basic and acidic residues" evidence="1">
    <location>
        <begin position="288"/>
        <end position="304"/>
    </location>
</feature>
<accession>A0A7G6WYS8</accession>
<name>A0A7G6WYS8_9ACTN</name>
<dbReference type="Gene3D" id="1.10.10.2910">
    <property type="match status" value="1"/>
</dbReference>
<feature type="region of interest" description="Disordered" evidence="1">
    <location>
        <begin position="261"/>
        <end position="304"/>
    </location>
</feature>
<evidence type="ECO:0000313" key="4">
    <source>
        <dbReference type="Proteomes" id="UP000515563"/>
    </source>
</evidence>
<reference evidence="4" key="1">
    <citation type="submission" date="2019-09" db="EMBL/GenBank/DDBJ databases">
        <title>Antimicrobial potential of Antarctic Bacteria.</title>
        <authorList>
            <person name="Benaud N."/>
            <person name="Edwards R.J."/>
            <person name="Ferrari B.C."/>
        </authorList>
    </citation>
    <scope>NUCLEOTIDE SEQUENCE [LARGE SCALE GENOMIC DNA]</scope>
    <source>
        <strain evidence="4">SPB151</strain>
    </source>
</reference>